<dbReference type="OrthoDB" id="292733at2"/>
<feature type="domain" description="HNH nuclease" evidence="2">
    <location>
        <begin position="28"/>
        <end position="79"/>
    </location>
</feature>
<dbReference type="EMBL" id="CP049055">
    <property type="protein sequence ID" value="QII10256.1"/>
    <property type="molecule type" value="Genomic_DNA"/>
</dbReference>
<evidence type="ECO:0000256" key="1">
    <source>
        <dbReference type="SAM" id="MobiDB-lite"/>
    </source>
</evidence>
<dbReference type="RefSeq" id="WP_099324651.1">
    <property type="nucleotide sequence ID" value="NZ_CP049055.1"/>
</dbReference>
<reference evidence="3" key="2">
    <citation type="submission" date="2006-01" db="EMBL/GenBank/DDBJ databases">
        <authorList>
            <person name="Genoscope"/>
        </authorList>
    </citation>
    <scope>NUCLEOTIDE SEQUENCE</scope>
</reference>
<dbReference type="Proteomes" id="UP000221734">
    <property type="component" value="Chromosome Kuenenia_stuttgartiensis_MBR1"/>
</dbReference>
<evidence type="ECO:0000313" key="4">
    <source>
        <dbReference type="EMBL" id="QII10256.1"/>
    </source>
</evidence>
<dbReference type="CDD" id="cd00085">
    <property type="entry name" value="HNHc"/>
    <property type="match status" value="1"/>
</dbReference>
<dbReference type="EMBL" id="LT934425">
    <property type="protein sequence ID" value="SOH03893.1"/>
    <property type="molecule type" value="Genomic_DNA"/>
</dbReference>
<feature type="region of interest" description="Disordered" evidence="1">
    <location>
        <begin position="94"/>
        <end position="118"/>
    </location>
</feature>
<keyword evidence="6" id="KW-1185">Reference proteome</keyword>
<reference evidence="6" key="4">
    <citation type="submission" date="2017-10" db="EMBL/GenBank/DDBJ databases">
        <authorList>
            <person name="Frank J."/>
        </authorList>
    </citation>
    <scope>NUCLEOTIDE SEQUENCE [LARGE SCALE GENOMIC DNA]</scope>
</reference>
<dbReference type="InterPro" id="IPR029471">
    <property type="entry name" value="HNH_5"/>
</dbReference>
<keyword evidence="3" id="KW-0378">Hydrolase</keyword>
<dbReference type="PANTHER" id="PTHR33877:SF1">
    <property type="entry name" value="TYPE IV METHYL-DIRECTED RESTRICTION ENZYME ECOKMCRA"/>
    <property type="match status" value="1"/>
</dbReference>
<dbReference type="Pfam" id="PF14279">
    <property type="entry name" value="HNH_5"/>
    <property type="match status" value="1"/>
</dbReference>
<evidence type="ECO:0000313" key="5">
    <source>
        <dbReference type="EMBL" id="SOH03893.1"/>
    </source>
</evidence>
<dbReference type="EMBL" id="CT573072">
    <property type="protein sequence ID" value="CAJ72376.1"/>
    <property type="molecule type" value="Genomic_DNA"/>
</dbReference>
<name>Q1PZ76_KUEST</name>
<sequence length="118" mass="13662">MSDWIHIEKDPKHIAREKLKAQEMRKTQWWLNKISRGICHYCQKTFSPDKLTMDHVVPLSRGGRSTKGNIVPCCKECNNKKKYLTPAEIVLNKLKQQNASPQGDMVQPENKQEDSLQS</sequence>
<dbReference type="GO" id="GO:0004519">
    <property type="term" value="F:endonuclease activity"/>
    <property type="evidence" value="ECO:0007669"/>
    <property type="project" value="UniProtKB-KW"/>
</dbReference>
<dbReference type="AlphaFoldDB" id="Q1PZ76"/>
<reference evidence="4 7" key="5">
    <citation type="submission" date="2020-02" db="EMBL/GenBank/DDBJ databases">
        <title>Newly sequenced genome of strain CSTR1 showed variability in Candidatus Kuenenia stuttgartiensis genomes.</title>
        <authorList>
            <person name="Ding C."/>
            <person name="Adrian L."/>
        </authorList>
    </citation>
    <scope>NUCLEOTIDE SEQUENCE [LARGE SCALE GENOMIC DNA]</scope>
    <source>
        <strain evidence="4 7">CSTR1</strain>
    </source>
</reference>
<dbReference type="SMART" id="SM00507">
    <property type="entry name" value="HNHc"/>
    <property type="match status" value="1"/>
</dbReference>
<evidence type="ECO:0000313" key="7">
    <source>
        <dbReference type="Proteomes" id="UP000501926"/>
    </source>
</evidence>
<reference evidence="3" key="1">
    <citation type="journal article" date="2006" name="Nature">
        <title>Deciphering the evolution and metabolism of an anammox bacterium from a community genome.</title>
        <authorList>
            <person name="Strous M."/>
            <person name="Pelletier E."/>
            <person name="Mangenot S."/>
            <person name="Rattei T."/>
            <person name="Lehner A."/>
            <person name="Taylor M.W."/>
            <person name="Horn M."/>
            <person name="Daims H."/>
            <person name="Bartol-Mavel D."/>
            <person name="Wincker P."/>
            <person name="Barbe V."/>
            <person name="Fonknechten N."/>
            <person name="Vallenet D."/>
            <person name="Segurens B."/>
            <person name="Schenowitz-Truong C."/>
            <person name="Medigue C."/>
            <person name="Collingro A."/>
            <person name="Snel B."/>
            <person name="Dutilh B.E."/>
            <person name="OpDenCamp H.J.M."/>
            <person name="vanDerDrift C."/>
            <person name="Cirpus I."/>
            <person name="vanDePas-Schoonen K.T."/>
            <person name="Harhangi H.R."/>
            <person name="vanNiftrik L."/>
            <person name="Schmid M."/>
            <person name="Keltjens J."/>
            <person name="vanDeVossenberg J."/>
            <person name="Kartal B."/>
            <person name="Meier H."/>
            <person name="Frishman D."/>
            <person name="Huynen M.A."/>
            <person name="Mewes H."/>
            <person name="Weissenbach J."/>
            <person name="Jetten M.S.M."/>
            <person name="Wagner M."/>
            <person name="LePaslier D."/>
        </authorList>
    </citation>
    <scope>NUCLEOTIDE SEQUENCE</scope>
</reference>
<dbReference type="KEGG" id="kst:KSMBR1_1393"/>
<evidence type="ECO:0000313" key="6">
    <source>
        <dbReference type="Proteomes" id="UP000221734"/>
    </source>
</evidence>
<proteinExistence type="predicted"/>
<protein>
    <submittedName>
        <fullName evidence="3">Conserved hypothetical endonuclease protein</fullName>
    </submittedName>
</protein>
<evidence type="ECO:0000259" key="2">
    <source>
        <dbReference type="SMART" id="SM00507"/>
    </source>
</evidence>
<evidence type="ECO:0000313" key="3">
    <source>
        <dbReference type="EMBL" id="CAJ72376.1"/>
    </source>
</evidence>
<organism evidence="3">
    <name type="scientific">Kuenenia stuttgartiensis</name>
    <dbReference type="NCBI Taxonomy" id="174633"/>
    <lineage>
        <taxon>Bacteria</taxon>
        <taxon>Pseudomonadati</taxon>
        <taxon>Planctomycetota</taxon>
        <taxon>Candidatus Brocadiia</taxon>
        <taxon>Candidatus Brocadiales</taxon>
        <taxon>Candidatus Brocadiaceae</taxon>
        <taxon>Candidatus Kuenenia</taxon>
    </lineage>
</organism>
<dbReference type="Proteomes" id="UP000501926">
    <property type="component" value="Chromosome"/>
</dbReference>
<reference evidence="5" key="3">
    <citation type="submission" date="2017-10" db="EMBL/GenBank/DDBJ databases">
        <authorList>
            <person name="Banno H."/>
            <person name="Chua N.-H."/>
        </authorList>
    </citation>
    <scope>NUCLEOTIDE SEQUENCE [LARGE SCALE GENOMIC DNA]</scope>
    <source>
        <strain evidence="5">Kuenenia_mbr1_ru-nijmegen</strain>
    </source>
</reference>
<dbReference type="Gene3D" id="1.10.30.50">
    <property type="match status" value="1"/>
</dbReference>
<keyword evidence="3" id="KW-0255">Endonuclease</keyword>
<dbReference type="InterPro" id="IPR003615">
    <property type="entry name" value="HNH_nuc"/>
</dbReference>
<gene>
    <name evidence="3" type="primary">hnh1</name>
    <name evidence="4" type="ORF">KsCSTR_08770</name>
    <name evidence="5" type="ORF">KSMBR1_1393</name>
    <name evidence="3" type="ORF">kustd1631</name>
</gene>
<keyword evidence="3" id="KW-0540">Nuclease</keyword>
<dbReference type="InterPro" id="IPR052892">
    <property type="entry name" value="NA-targeting_endonuclease"/>
</dbReference>
<accession>Q1PZ76</accession>
<dbReference type="PANTHER" id="PTHR33877">
    <property type="entry name" value="SLL1193 PROTEIN"/>
    <property type="match status" value="1"/>
</dbReference>